<comment type="caution">
    <text evidence="1">The sequence shown here is derived from an EMBL/GenBank/DDBJ whole genome shotgun (WGS) entry which is preliminary data.</text>
</comment>
<accession>A0ABT9T9E3</accession>
<protein>
    <recommendedName>
        <fullName evidence="3">Lipoprotein</fullName>
    </recommendedName>
</protein>
<dbReference type="RefSeq" id="WP_307618369.1">
    <property type="nucleotide sequence ID" value="NZ_JAUSSJ010000003.1"/>
</dbReference>
<evidence type="ECO:0000313" key="2">
    <source>
        <dbReference type="Proteomes" id="UP001244623"/>
    </source>
</evidence>
<reference evidence="1 2" key="1">
    <citation type="submission" date="2023-07" db="EMBL/GenBank/DDBJ databases">
        <title>Sorghum-associated microbial communities from plants grown in Nebraska, USA.</title>
        <authorList>
            <person name="Schachtman D."/>
        </authorList>
    </citation>
    <scope>NUCLEOTIDE SEQUENCE [LARGE SCALE GENOMIC DNA]</scope>
    <source>
        <strain evidence="1 2">CC49</strain>
    </source>
</reference>
<keyword evidence="2" id="KW-1185">Reference proteome</keyword>
<name>A0ABT9T9E3_9GAMM</name>
<dbReference type="Proteomes" id="UP001244623">
    <property type="component" value="Unassembled WGS sequence"/>
</dbReference>
<evidence type="ECO:0000313" key="1">
    <source>
        <dbReference type="EMBL" id="MDQ0020107.1"/>
    </source>
</evidence>
<organism evidence="1 2">
    <name type="scientific">[Curtobacterium] plantarum</name>
    <dbReference type="NCBI Taxonomy" id="221276"/>
    <lineage>
        <taxon>Bacteria</taxon>
        <taxon>Pseudomonadati</taxon>
        <taxon>Pseudomonadota</taxon>
        <taxon>Gammaproteobacteria</taxon>
        <taxon>Enterobacterales</taxon>
        <taxon>Erwiniaceae</taxon>
        <taxon>Pantoea</taxon>
    </lineage>
</organism>
<sequence>MKKLIKITVATIAFIGSCVGLYRAFFPLPSDTQRHEIIIGSWNTKYSYSGNGVTFSLSGVDTYFSNGKYNFHGYTTISGGAGKEAISLTSLTDAAGTWDLYDKELIISQSDIKSLPLKFVFNGKDLDPKYVERATSLELPRIGSDMANGKSQSYKILSYNDRAIELEVINTVGDNFKTTITRK</sequence>
<proteinExistence type="predicted"/>
<evidence type="ECO:0008006" key="3">
    <source>
        <dbReference type="Google" id="ProtNLM"/>
    </source>
</evidence>
<dbReference type="PROSITE" id="PS51257">
    <property type="entry name" value="PROKAR_LIPOPROTEIN"/>
    <property type="match status" value="1"/>
</dbReference>
<gene>
    <name evidence="1" type="ORF">J2X94_002261</name>
</gene>
<dbReference type="EMBL" id="JAUSSJ010000003">
    <property type="protein sequence ID" value="MDQ0020107.1"/>
    <property type="molecule type" value="Genomic_DNA"/>
</dbReference>